<dbReference type="PANTHER" id="PTHR35617:SF3">
    <property type="entry name" value="CORE-BINDING (CB) DOMAIN-CONTAINING PROTEIN"/>
    <property type="match status" value="1"/>
</dbReference>
<comment type="caution">
    <text evidence="1">The sequence shown here is derived from an EMBL/GenBank/DDBJ whole genome shotgun (WGS) entry which is preliminary data.</text>
</comment>
<sequence>MNLTPLSDNLEAWKLLPAIRPEHQTFLRFAFRVEVYQFPVLAFGLALSPRTFTKCMLLNCVSRASMYSITGPLQSHGRQTPGCGAYAYEVARPQDQPREVCAFSISENHLPGSDLGFHHDAGMSISCSDGFHTVGSKCRLPRPEPLCRQGAESSWPHGGCSQCDSFVPASHEVVPVLAQRCGLPSPQASSRCHQGYVLLASYPTYVDKTLVSVLGSQSRGVSPSQDSFDGCLTFGLGCGLGWPPRPGSLERPSTLVAHKFPGHECCVSSTETLPPMPHVLVCTNITAVVAYLNHQGGLWALKSEMRWPGDVEALGLAPEGDQFLEAGLSSEVVETLGSCTLLSGGFLVSGVLSASRIQCPIGTVLGFLQSHLSWGLSPSTLKVYVAAIAANHALVLGATLGISLSVRCQAAEAFLQTMLPLLGPLGGPGQMGRGSAGSVICPACLEFAPGTSKIILHPRAGYVPKVPRMAGRPVILQAFCLPPHESQWVVEVITQAYETHGIASPLGGRVHSTRGVASSSALARGVPLQEICAAASRSS</sequence>
<accession>A0AAE0UMQ0</accession>
<dbReference type="PANTHER" id="PTHR35617">
    <property type="entry name" value="PHAGE_INTEGRASE DOMAIN-CONTAINING PROTEIN"/>
    <property type="match status" value="1"/>
</dbReference>
<keyword evidence="2" id="KW-1185">Reference proteome</keyword>
<organism evidence="1 2">
    <name type="scientific">Hemibagrus guttatus</name>
    <dbReference type="NCBI Taxonomy" id="175788"/>
    <lineage>
        <taxon>Eukaryota</taxon>
        <taxon>Metazoa</taxon>
        <taxon>Chordata</taxon>
        <taxon>Craniata</taxon>
        <taxon>Vertebrata</taxon>
        <taxon>Euteleostomi</taxon>
        <taxon>Actinopterygii</taxon>
        <taxon>Neopterygii</taxon>
        <taxon>Teleostei</taxon>
        <taxon>Ostariophysi</taxon>
        <taxon>Siluriformes</taxon>
        <taxon>Bagridae</taxon>
        <taxon>Hemibagrus</taxon>
    </lineage>
</organism>
<dbReference type="EMBL" id="JAUCMX010000024">
    <property type="protein sequence ID" value="KAK3511980.1"/>
    <property type="molecule type" value="Genomic_DNA"/>
</dbReference>
<evidence type="ECO:0000313" key="2">
    <source>
        <dbReference type="Proteomes" id="UP001274896"/>
    </source>
</evidence>
<feature type="non-terminal residue" evidence="1">
    <location>
        <position position="539"/>
    </location>
</feature>
<reference evidence="1" key="1">
    <citation type="submission" date="2023-06" db="EMBL/GenBank/DDBJ databases">
        <title>Male Hemibagrus guttatus genome.</title>
        <authorList>
            <person name="Bian C."/>
        </authorList>
    </citation>
    <scope>NUCLEOTIDE SEQUENCE</scope>
    <source>
        <strain evidence="1">Male_cb2023</strain>
        <tissue evidence="1">Muscle</tissue>
    </source>
</reference>
<dbReference type="AlphaFoldDB" id="A0AAE0UMQ0"/>
<protein>
    <submittedName>
        <fullName evidence="1">Uncharacterized protein</fullName>
    </submittedName>
</protein>
<evidence type="ECO:0000313" key="1">
    <source>
        <dbReference type="EMBL" id="KAK3511980.1"/>
    </source>
</evidence>
<proteinExistence type="predicted"/>
<gene>
    <name evidence="1" type="ORF">QTP70_027653</name>
</gene>
<dbReference type="Proteomes" id="UP001274896">
    <property type="component" value="Unassembled WGS sequence"/>
</dbReference>
<name>A0AAE0UMQ0_9TELE</name>